<evidence type="ECO:0000256" key="4">
    <source>
        <dbReference type="ARBA" id="ARBA00023125"/>
    </source>
</evidence>
<dbReference type="InterPro" id="IPR026607">
    <property type="entry name" value="DMRT"/>
</dbReference>
<evidence type="ECO:0000256" key="1">
    <source>
        <dbReference type="ARBA" id="ARBA00006834"/>
    </source>
</evidence>
<dbReference type="PROSITE" id="PS50809">
    <property type="entry name" value="DM_2"/>
    <property type="match status" value="1"/>
</dbReference>
<proteinExistence type="inferred from homology"/>
<dbReference type="GO" id="GO:0005634">
    <property type="term" value="C:nucleus"/>
    <property type="evidence" value="ECO:0007669"/>
    <property type="project" value="UniProtKB-SubCell"/>
</dbReference>
<evidence type="ECO:0000259" key="8">
    <source>
        <dbReference type="PROSITE" id="PS50809"/>
    </source>
</evidence>
<protein>
    <recommendedName>
        <fullName evidence="8">DM domain-containing protein</fullName>
    </recommendedName>
</protein>
<comment type="caution">
    <text evidence="9">The sequence shown here is derived from an EMBL/GenBank/DDBJ whole genome shotgun (WGS) entry which is preliminary data.</text>
</comment>
<evidence type="ECO:0000256" key="2">
    <source>
        <dbReference type="ARBA" id="ARBA00022723"/>
    </source>
</evidence>
<dbReference type="GO" id="GO:0046872">
    <property type="term" value="F:metal ion binding"/>
    <property type="evidence" value="ECO:0007669"/>
    <property type="project" value="UniProtKB-KW"/>
</dbReference>
<gene>
    <name evidence="9" type="ORF">TKK_002259</name>
</gene>
<feature type="region of interest" description="Disordered" evidence="7">
    <location>
        <begin position="450"/>
        <end position="472"/>
    </location>
</feature>
<comment type="subcellular location">
    <subcellularLocation>
        <location evidence="6">Nucleus</location>
    </subcellularLocation>
</comment>
<dbReference type="Pfam" id="PF03474">
    <property type="entry name" value="DMA"/>
    <property type="match status" value="1"/>
</dbReference>
<reference evidence="9 10" key="1">
    <citation type="journal article" date="2024" name="bioRxiv">
        <title>A reference genome for Trichogramma kaykai: A tiny desert-dwelling parasitoid wasp with competing sex-ratio distorters.</title>
        <authorList>
            <person name="Culotta J."/>
            <person name="Lindsey A.R."/>
        </authorList>
    </citation>
    <scope>NUCLEOTIDE SEQUENCE [LARGE SCALE GENOMIC DNA]</scope>
    <source>
        <strain evidence="9 10">KSX58</strain>
    </source>
</reference>
<dbReference type="InterPro" id="IPR001275">
    <property type="entry name" value="DM_DNA-bd"/>
</dbReference>
<accession>A0ABD2XJ46</accession>
<sequence length="472" mass="53325">MNAMNNLPKMINIESLPHQRQPHQAISGFLFRSNSERYQRTPKCARCRNHGVVSALKGHKRYCRWRDCVCAKCTLIAERQRVMAAQVALRRQQAQEENESQDISMQFPYAGIPCLPESITFNQTSTETAPKTVKCLLESVSEEANIGTDNADDEREKYQNLARSRSSSRSSTCSKSSIKSNLKAMDISKKYKKKFNNFLRKNKSEIHGINRQNHENEAYASVNSMPNATVLSIADAASDDMSKPKNLSIRKSDEPFGPQKIKNTIDNQEIGNLSPIDRSMSVSINNIATHTSFYGISSGSYYYSPVIHKSPSNPIVHMQEDNNYSELSSSVSVNCFQHKHRSPIDVLLKVFPTKKRYEIENILLCNEGDVIATMEHLIFGSTLSPEFEYPSWCSSPPTLRQEFPNAMNGNTTLKSNNLYCPEVPLTRHRFLAAPYSGTGYLPTVIRSQTQTSEIDHEKSSFDIDDEHSNKSE</sequence>
<dbReference type="GO" id="GO:0003677">
    <property type="term" value="F:DNA binding"/>
    <property type="evidence" value="ECO:0007669"/>
    <property type="project" value="UniProtKB-UniRule"/>
</dbReference>
<dbReference type="Pfam" id="PF00751">
    <property type="entry name" value="DM"/>
    <property type="match status" value="1"/>
</dbReference>
<evidence type="ECO:0000313" key="10">
    <source>
        <dbReference type="Proteomes" id="UP001627154"/>
    </source>
</evidence>
<evidence type="ECO:0000313" key="9">
    <source>
        <dbReference type="EMBL" id="KAL3405220.1"/>
    </source>
</evidence>
<dbReference type="FunFam" id="4.10.1040.10:FF:000001">
    <property type="entry name" value="doublesex- and mab-3-related transcription factor 1"/>
    <property type="match status" value="1"/>
</dbReference>
<name>A0ABD2XJ46_9HYME</name>
<dbReference type="Gene3D" id="4.10.1040.10">
    <property type="entry name" value="DM DNA-binding domain"/>
    <property type="match status" value="1"/>
</dbReference>
<dbReference type="InterPro" id="IPR005173">
    <property type="entry name" value="DMA"/>
</dbReference>
<dbReference type="SMART" id="SM00301">
    <property type="entry name" value="DM"/>
    <property type="match status" value="1"/>
</dbReference>
<feature type="domain" description="DM" evidence="8">
    <location>
        <begin position="44"/>
        <end position="91"/>
    </location>
</feature>
<evidence type="ECO:0000256" key="6">
    <source>
        <dbReference type="PROSITE-ProRule" id="PRU00070"/>
    </source>
</evidence>
<feature type="DNA-binding region" description="DM" evidence="6">
    <location>
        <begin position="44"/>
        <end position="91"/>
    </location>
</feature>
<evidence type="ECO:0000256" key="7">
    <source>
        <dbReference type="SAM" id="MobiDB-lite"/>
    </source>
</evidence>
<dbReference type="PANTHER" id="PTHR12322:SF53">
    <property type="entry name" value="DOUBLESEX-MAB RELATED 11E"/>
    <property type="match status" value="1"/>
</dbReference>
<keyword evidence="10" id="KW-1185">Reference proteome</keyword>
<keyword evidence="4 6" id="KW-0238">DNA-binding</keyword>
<keyword evidence="5 6" id="KW-0539">Nucleus</keyword>
<organism evidence="9 10">
    <name type="scientific">Trichogramma kaykai</name>
    <dbReference type="NCBI Taxonomy" id="54128"/>
    <lineage>
        <taxon>Eukaryota</taxon>
        <taxon>Metazoa</taxon>
        <taxon>Ecdysozoa</taxon>
        <taxon>Arthropoda</taxon>
        <taxon>Hexapoda</taxon>
        <taxon>Insecta</taxon>
        <taxon>Pterygota</taxon>
        <taxon>Neoptera</taxon>
        <taxon>Endopterygota</taxon>
        <taxon>Hymenoptera</taxon>
        <taxon>Apocrita</taxon>
        <taxon>Proctotrupomorpha</taxon>
        <taxon>Chalcidoidea</taxon>
        <taxon>Trichogrammatidae</taxon>
        <taxon>Trichogramma</taxon>
    </lineage>
</organism>
<keyword evidence="3 6" id="KW-0862">Zinc</keyword>
<evidence type="ECO:0000256" key="3">
    <source>
        <dbReference type="ARBA" id="ARBA00022833"/>
    </source>
</evidence>
<comment type="similarity">
    <text evidence="1">Belongs to the DMRT family.</text>
</comment>
<dbReference type="EMBL" id="JBJJXI010000021">
    <property type="protein sequence ID" value="KAL3405220.1"/>
    <property type="molecule type" value="Genomic_DNA"/>
</dbReference>
<dbReference type="PANTHER" id="PTHR12322">
    <property type="entry name" value="DOUBLESEX AND MAB-3 RELATED TRANSCRIPTION FACTOR DMRT"/>
    <property type="match status" value="1"/>
</dbReference>
<keyword evidence="2 6" id="KW-0479">Metal-binding</keyword>
<dbReference type="AlphaFoldDB" id="A0ABD2XJ46"/>
<dbReference type="Proteomes" id="UP001627154">
    <property type="component" value="Unassembled WGS sequence"/>
</dbReference>
<feature type="compositionally biased region" description="Basic and acidic residues" evidence="7">
    <location>
        <begin position="453"/>
        <end position="472"/>
    </location>
</feature>
<dbReference type="InterPro" id="IPR036407">
    <property type="entry name" value="DM_DNA-bd_sf"/>
</dbReference>
<evidence type="ECO:0000256" key="5">
    <source>
        <dbReference type="ARBA" id="ARBA00023242"/>
    </source>
</evidence>
<dbReference type="PROSITE" id="PS40000">
    <property type="entry name" value="DM_1"/>
    <property type="match status" value="1"/>
</dbReference>
<dbReference type="SUPFAM" id="SSF82927">
    <property type="entry name" value="Cysteine-rich DNA binding domain, (DM domain)"/>
    <property type="match status" value="1"/>
</dbReference>